<reference evidence="6 7" key="1">
    <citation type="submission" date="2020-04" db="EMBL/GenBank/DDBJ databases">
        <title>Antimicrobial susceptibility and clonality of vaginal-derived multi-drug resistant Mobiluncus isolates in China.</title>
        <authorList>
            <person name="Zhang X."/>
        </authorList>
    </citation>
    <scope>NUCLEOTIDE SEQUENCE [LARGE SCALE GENOMIC DNA]</scope>
    <source>
        <strain evidence="6 7">13</strain>
    </source>
</reference>
<dbReference type="PANTHER" id="PTHR24421">
    <property type="entry name" value="NITRATE/NITRITE SENSOR PROTEIN NARX-RELATED"/>
    <property type="match status" value="1"/>
</dbReference>
<keyword evidence="4" id="KW-1133">Transmembrane helix</keyword>
<dbReference type="GO" id="GO:0016020">
    <property type="term" value="C:membrane"/>
    <property type="evidence" value="ECO:0007669"/>
    <property type="project" value="InterPro"/>
</dbReference>
<evidence type="ECO:0000313" key="6">
    <source>
        <dbReference type="EMBL" id="NMW65100.1"/>
    </source>
</evidence>
<protein>
    <submittedName>
        <fullName evidence="6">Sensor histidine kinase</fullName>
    </submittedName>
</protein>
<dbReference type="InterPro" id="IPR050482">
    <property type="entry name" value="Sensor_HK_TwoCompSys"/>
</dbReference>
<evidence type="ECO:0000259" key="5">
    <source>
        <dbReference type="Pfam" id="PF07730"/>
    </source>
</evidence>
<evidence type="ECO:0000256" key="3">
    <source>
        <dbReference type="ARBA" id="ARBA00023012"/>
    </source>
</evidence>
<evidence type="ECO:0000313" key="7">
    <source>
        <dbReference type="Proteomes" id="UP000578252"/>
    </source>
</evidence>
<dbReference type="RefSeq" id="WP_169771923.1">
    <property type="nucleotide sequence ID" value="NZ_JABCUR010000004.1"/>
</dbReference>
<keyword evidence="3" id="KW-0902">Two-component regulatory system</keyword>
<evidence type="ECO:0000256" key="1">
    <source>
        <dbReference type="ARBA" id="ARBA00022679"/>
    </source>
</evidence>
<evidence type="ECO:0000256" key="2">
    <source>
        <dbReference type="ARBA" id="ARBA00022777"/>
    </source>
</evidence>
<dbReference type="InterPro" id="IPR036890">
    <property type="entry name" value="HATPase_C_sf"/>
</dbReference>
<keyword evidence="4" id="KW-0472">Membrane</keyword>
<dbReference type="Gene3D" id="3.30.565.10">
    <property type="entry name" value="Histidine kinase-like ATPase, C-terminal domain"/>
    <property type="match status" value="1"/>
</dbReference>
<feature type="transmembrane region" description="Helical" evidence="4">
    <location>
        <begin position="157"/>
        <end position="178"/>
    </location>
</feature>
<feature type="transmembrane region" description="Helical" evidence="4">
    <location>
        <begin position="88"/>
        <end position="107"/>
    </location>
</feature>
<keyword evidence="4" id="KW-0812">Transmembrane</keyword>
<dbReference type="GO" id="GO:0000155">
    <property type="term" value="F:phosphorelay sensor kinase activity"/>
    <property type="evidence" value="ECO:0007669"/>
    <property type="project" value="InterPro"/>
</dbReference>
<feature type="domain" description="Signal transduction histidine kinase subgroup 3 dimerisation and phosphoacceptor" evidence="5">
    <location>
        <begin position="196"/>
        <end position="262"/>
    </location>
</feature>
<dbReference type="EMBL" id="JABCUR010000004">
    <property type="protein sequence ID" value="NMW65100.1"/>
    <property type="molecule type" value="Genomic_DNA"/>
</dbReference>
<name>A0A7Y0U1A0_9ACTO</name>
<sequence length="380" mass="41404">MKTQLAMATHSQRRGVVVGMLFSSVWLLFLAFPVLAALALPWRARVVSLLLTLAFAVSYTAGIWRSFFPAPTQTRQWRYFDGRYGFRWDTFLIFVLNFCLALSQIPWLGVDSPLMFAPFLVAISSFTIPLLWGQVFGAAVCMIGIVGSFTLARPQDYIGITISTCAVFFGMLGMTFFINYSIAQGREATTQAIAQERERVARDVHDVLGHSLTVIALKSELAGKLVERDPTRTQAEIAAITKLARDSIGELRSTVGGLRVQDLTTELANARQACLAAEIDLRVTGEVADIPPQAQAVFAWGSREAITNVIRHSGASRVEITMTPHSLVVTDNGRGIPDDACGNGLRGLRERVVNLGGSLKITNLAEANSPATGTSLEVRL</sequence>
<dbReference type="AlphaFoldDB" id="A0A7Y0U1A0"/>
<dbReference type="Pfam" id="PF07730">
    <property type="entry name" value="HisKA_3"/>
    <property type="match status" value="1"/>
</dbReference>
<keyword evidence="1" id="KW-0808">Transferase</keyword>
<dbReference type="Proteomes" id="UP000578252">
    <property type="component" value="Unassembled WGS sequence"/>
</dbReference>
<keyword evidence="2 6" id="KW-0418">Kinase</keyword>
<proteinExistence type="predicted"/>
<comment type="caution">
    <text evidence="6">The sequence shown here is derived from an EMBL/GenBank/DDBJ whole genome shotgun (WGS) entry which is preliminary data.</text>
</comment>
<dbReference type="Gene3D" id="1.20.5.1930">
    <property type="match status" value="1"/>
</dbReference>
<dbReference type="GO" id="GO:0046983">
    <property type="term" value="F:protein dimerization activity"/>
    <property type="evidence" value="ECO:0007669"/>
    <property type="project" value="InterPro"/>
</dbReference>
<dbReference type="InterPro" id="IPR011712">
    <property type="entry name" value="Sig_transdc_His_kin_sub3_dim/P"/>
</dbReference>
<evidence type="ECO:0000256" key="4">
    <source>
        <dbReference type="SAM" id="Phobius"/>
    </source>
</evidence>
<gene>
    <name evidence="6" type="ORF">HHJ78_06055</name>
</gene>
<dbReference type="PANTHER" id="PTHR24421:SF63">
    <property type="entry name" value="SENSOR HISTIDINE KINASE DESK"/>
    <property type="match status" value="1"/>
</dbReference>
<dbReference type="CDD" id="cd16917">
    <property type="entry name" value="HATPase_UhpB-NarQ-NarX-like"/>
    <property type="match status" value="1"/>
</dbReference>
<feature type="transmembrane region" description="Helical" evidence="4">
    <location>
        <begin position="46"/>
        <end position="67"/>
    </location>
</feature>
<organism evidence="6 7">
    <name type="scientific">Mobiluncus mulieris</name>
    <dbReference type="NCBI Taxonomy" id="2052"/>
    <lineage>
        <taxon>Bacteria</taxon>
        <taxon>Bacillati</taxon>
        <taxon>Actinomycetota</taxon>
        <taxon>Actinomycetes</taxon>
        <taxon>Actinomycetales</taxon>
        <taxon>Actinomycetaceae</taxon>
        <taxon>Mobiluncus</taxon>
    </lineage>
</organism>
<dbReference type="SUPFAM" id="SSF55874">
    <property type="entry name" value="ATPase domain of HSP90 chaperone/DNA topoisomerase II/histidine kinase"/>
    <property type="match status" value="1"/>
</dbReference>
<accession>A0A7Y0U1A0</accession>
<feature type="transmembrane region" description="Helical" evidence="4">
    <location>
        <begin position="119"/>
        <end position="145"/>
    </location>
</feature>